<dbReference type="Proteomes" id="UP001516400">
    <property type="component" value="Unassembled WGS sequence"/>
</dbReference>
<dbReference type="EMBL" id="JABFTP020000185">
    <property type="protein sequence ID" value="KAL3286517.1"/>
    <property type="molecule type" value="Genomic_DNA"/>
</dbReference>
<name>A0ABD2P731_9CUCU</name>
<organism evidence="1 2">
    <name type="scientific">Cryptolaemus montrouzieri</name>
    <dbReference type="NCBI Taxonomy" id="559131"/>
    <lineage>
        <taxon>Eukaryota</taxon>
        <taxon>Metazoa</taxon>
        <taxon>Ecdysozoa</taxon>
        <taxon>Arthropoda</taxon>
        <taxon>Hexapoda</taxon>
        <taxon>Insecta</taxon>
        <taxon>Pterygota</taxon>
        <taxon>Neoptera</taxon>
        <taxon>Endopterygota</taxon>
        <taxon>Coleoptera</taxon>
        <taxon>Polyphaga</taxon>
        <taxon>Cucujiformia</taxon>
        <taxon>Coccinelloidea</taxon>
        <taxon>Coccinellidae</taxon>
        <taxon>Scymninae</taxon>
        <taxon>Scymnini</taxon>
        <taxon>Cryptolaemus</taxon>
    </lineage>
</organism>
<reference evidence="1 2" key="1">
    <citation type="journal article" date="2021" name="BMC Biol.">
        <title>Horizontally acquired antibacterial genes associated with adaptive radiation of ladybird beetles.</title>
        <authorList>
            <person name="Li H.S."/>
            <person name="Tang X.F."/>
            <person name="Huang Y.H."/>
            <person name="Xu Z.Y."/>
            <person name="Chen M.L."/>
            <person name="Du X.Y."/>
            <person name="Qiu B.Y."/>
            <person name="Chen P.T."/>
            <person name="Zhang W."/>
            <person name="Slipinski A."/>
            <person name="Escalona H.E."/>
            <person name="Waterhouse R.M."/>
            <person name="Zwick A."/>
            <person name="Pang H."/>
        </authorList>
    </citation>
    <scope>NUCLEOTIDE SEQUENCE [LARGE SCALE GENOMIC DNA]</scope>
    <source>
        <strain evidence="1">SYSU2018</strain>
    </source>
</reference>
<gene>
    <name evidence="1" type="ORF">HHI36_001022</name>
</gene>
<dbReference type="AlphaFoldDB" id="A0ABD2P731"/>
<comment type="caution">
    <text evidence="1">The sequence shown here is derived from an EMBL/GenBank/DDBJ whole genome shotgun (WGS) entry which is preliminary data.</text>
</comment>
<evidence type="ECO:0000313" key="2">
    <source>
        <dbReference type="Proteomes" id="UP001516400"/>
    </source>
</evidence>
<proteinExistence type="predicted"/>
<protein>
    <submittedName>
        <fullName evidence="1">Uncharacterized protein</fullName>
    </submittedName>
</protein>
<accession>A0ABD2P731</accession>
<sequence length="97" mass="10903">MQEALIYKKKMVARKKNIKKPKRSRKDGTVKLQTVMNAIGRNIKTYNPKSLNVADSLANKVVQKYNNKKLQHQRIIPSPKSGGFLPLLPIFAGLSGD</sequence>
<evidence type="ECO:0000313" key="1">
    <source>
        <dbReference type="EMBL" id="KAL3286517.1"/>
    </source>
</evidence>
<keyword evidence="2" id="KW-1185">Reference proteome</keyword>